<dbReference type="OrthoDB" id="3220023at2759"/>
<dbReference type="EMBL" id="KN880467">
    <property type="protein sequence ID" value="KIY70465.1"/>
    <property type="molecule type" value="Genomic_DNA"/>
</dbReference>
<evidence type="ECO:0000313" key="2">
    <source>
        <dbReference type="Proteomes" id="UP000054007"/>
    </source>
</evidence>
<evidence type="ECO:0000313" key="1">
    <source>
        <dbReference type="EMBL" id="KIY70465.1"/>
    </source>
</evidence>
<dbReference type="InterPro" id="IPR036047">
    <property type="entry name" value="F-box-like_dom_sf"/>
</dbReference>
<name>A0A0D7BJP1_9AGAR</name>
<dbReference type="Proteomes" id="UP000054007">
    <property type="component" value="Unassembled WGS sequence"/>
</dbReference>
<organism evidence="1 2">
    <name type="scientific">Cylindrobasidium torrendii FP15055 ss-10</name>
    <dbReference type="NCBI Taxonomy" id="1314674"/>
    <lineage>
        <taxon>Eukaryota</taxon>
        <taxon>Fungi</taxon>
        <taxon>Dikarya</taxon>
        <taxon>Basidiomycota</taxon>
        <taxon>Agaricomycotina</taxon>
        <taxon>Agaricomycetes</taxon>
        <taxon>Agaricomycetidae</taxon>
        <taxon>Agaricales</taxon>
        <taxon>Marasmiineae</taxon>
        <taxon>Physalacriaceae</taxon>
        <taxon>Cylindrobasidium</taxon>
    </lineage>
</organism>
<reference evidence="1 2" key="1">
    <citation type="journal article" date="2015" name="Fungal Genet. Biol.">
        <title>Evolution of novel wood decay mechanisms in Agaricales revealed by the genome sequences of Fistulina hepatica and Cylindrobasidium torrendii.</title>
        <authorList>
            <person name="Floudas D."/>
            <person name="Held B.W."/>
            <person name="Riley R."/>
            <person name="Nagy L.G."/>
            <person name="Koehler G."/>
            <person name="Ransdell A.S."/>
            <person name="Younus H."/>
            <person name="Chow J."/>
            <person name="Chiniquy J."/>
            <person name="Lipzen A."/>
            <person name="Tritt A."/>
            <person name="Sun H."/>
            <person name="Haridas S."/>
            <person name="LaButti K."/>
            <person name="Ohm R.A."/>
            <person name="Kues U."/>
            <person name="Blanchette R.A."/>
            <person name="Grigoriev I.V."/>
            <person name="Minto R.E."/>
            <person name="Hibbett D.S."/>
        </authorList>
    </citation>
    <scope>NUCLEOTIDE SEQUENCE [LARGE SCALE GENOMIC DNA]</scope>
    <source>
        <strain evidence="1 2">FP15055 ss-10</strain>
    </source>
</reference>
<sequence length="661" mass="74825">MPHPSKKQRMNAKQAAAQENLPPCHIALLPFELIAEVLLYTNSPQDVLSLCRASKFFCRTLLSSPAEYIWRHARTHAPPAPLPEKPRYLTESAYAALVYDTGNCEVCGKAVGRYTSFALRLYLCKGRKCNEEIQKRVTFVVTHSVLPSIPRIPEWQLNMINSCLVAESSNVFAFDDPYRDPTCWPAGKRAIRTVDWNRAIESHVESSAQPSASAANARNLARMARKTAIMMPFYVSLYSWALAHNIKYERVVGNNERFIRELTSQRELNEWDFINTKTFMLMKRSYNRSLQEMEAKDIDDNMPLIRAQMDDLAQRRSNRRAEHEYAKAREQVSAHYSRMLAKPSNLPLPPLPIFRKLPFIATLQTNHDALKVDKELETQVAGLMIQRDLNQWRKMVKGHLLGILGLNATKVVEKEVHPVERVNARYVCTQCTHLEAKYLSAGGFDYHGVCAHQCPAVGKKKGEEWQAHRFSKDDKAVRVINKVLDLANIDAAKSSAHADFVVIGARILCKSCPGVIVLSSTQLVGHSHRHESMDVELLEKGEADVVLRHPLTTGLAVKLSNKHDKRLNHLREKRVYGCRHCSQRRGADDWNMEGMGLETIDADGEGAASTNASPQSALTWHGLRSHLTAMHKIKDTRDEDFYTTEELVLKKPPKAPLQKTT</sequence>
<evidence type="ECO:0008006" key="3">
    <source>
        <dbReference type="Google" id="ProtNLM"/>
    </source>
</evidence>
<dbReference type="SUPFAM" id="SSF81383">
    <property type="entry name" value="F-box domain"/>
    <property type="match status" value="1"/>
</dbReference>
<gene>
    <name evidence="1" type="ORF">CYLTODRAFT_488012</name>
</gene>
<accession>A0A0D7BJP1</accession>
<keyword evidence="2" id="KW-1185">Reference proteome</keyword>
<dbReference type="AlphaFoldDB" id="A0A0D7BJP1"/>
<protein>
    <recommendedName>
        <fullName evidence="3">F-box domain-containing protein</fullName>
    </recommendedName>
</protein>
<proteinExistence type="predicted"/>